<gene>
    <name evidence="2" type="ORF">AX660_14435</name>
</gene>
<dbReference type="RefSeq" id="WP_068376608.1">
    <property type="nucleotide sequence ID" value="NZ_LSNE01000005.1"/>
</dbReference>
<reference evidence="3" key="1">
    <citation type="submission" date="2016-02" db="EMBL/GenBank/DDBJ databases">
        <authorList>
            <person name="Schultz-Johansen M."/>
            <person name="Glaring M.A."/>
            <person name="Bech P.K."/>
            <person name="Stougaard P."/>
        </authorList>
    </citation>
    <scope>NUCLEOTIDE SEQUENCE [LARGE SCALE GENOMIC DNA]</scope>
    <source>
        <strain evidence="3">S66</strain>
    </source>
</reference>
<organism evidence="2 3">
    <name type="scientific">Paraglaciecola hydrolytica</name>
    <dbReference type="NCBI Taxonomy" id="1799789"/>
    <lineage>
        <taxon>Bacteria</taxon>
        <taxon>Pseudomonadati</taxon>
        <taxon>Pseudomonadota</taxon>
        <taxon>Gammaproteobacteria</taxon>
        <taxon>Alteromonadales</taxon>
        <taxon>Alteromonadaceae</taxon>
        <taxon>Paraglaciecola</taxon>
    </lineage>
</organism>
<proteinExistence type="predicted"/>
<dbReference type="EMBL" id="LSNE01000005">
    <property type="protein sequence ID" value="KXI29336.1"/>
    <property type="molecule type" value="Genomic_DNA"/>
</dbReference>
<accession>A0A136A274</accession>
<keyword evidence="1" id="KW-0472">Membrane</keyword>
<dbReference type="OrthoDB" id="8537043at2"/>
<keyword evidence="3" id="KW-1185">Reference proteome</keyword>
<evidence type="ECO:0000256" key="1">
    <source>
        <dbReference type="SAM" id="Phobius"/>
    </source>
</evidence>
<protein>
    <recommendedName>
        <fullName evidence="4">DNA gyrase subunit B</fullName>
    </recommendedName>
</protein>
<feature type="transmembrane region" description="Helical" evidence="1">
    <location>
        <begin position="26"/>
        <end position="42"/>
    </location>
</feature>
<feature type="transmembrane region" description="Helical" evidence="1">
    <location>
        <begin position="76"/>
        <end position="96"/>
    </location>
</feature>
<keyword evidence="1" id="KW-1133">Transmembrane helix</keyword>
<dbReference type="Proteomes" id="UP000070299">
    <property type="component" value="Unassembled WGS sequence"/>
</dbReference>
<name>A0A136A274_9ALTE</name>
<dbReference type="STRING" id="1799789.AX660_14435"/>
<evidence type="ECO:0008006" key="4">
    <source>
        <dbReference type="Google" id="ProtNLM"/>
    </source>
</evidence>
<feature type="transmembrane region" description="Helical" evidence="1">
    <location>
        <begin position="54"/>
        <end position="70"/>
    </location>
</feature>
<feature type="transmembrane region" description="Helical" evidence="1">
    <location>
        <begin position="126"/>
        <end position="145"/>
    </location>
</feature>
<evidence type="ECO:0000313" key="2">
    <source>
        <dbReference type="EMBL" id="KXI29336.1"/>
    </source>
</evidence>
<sequence>MSIFIGLLALLYPLIAYLGLTVGSPSIVAGGLIIVVLLRLKFGKSTLFNKNQTKLFALSMLIVLGYSLLTDTSDGIRFYPVAMSLLFLFIFAQSLWSKQSLIERIARITEPNLPASAVSYTRKVTLVWCMFFFINAGIAAYTALFSSMEIWTFYNGLLSYCIMGLIGAIEWLVRKRYKYKPVTQ</sequence>
<keyword evidence="1" id="KW-0812">Transmembrane</keyword>
<comment type="caution">
    <text evidence="2">The sequence shown here is derived from an EMBL/GenBank/DDBJ whole genome shotgun (WGS) entry which is preliminary data.</text>
</comment>
<feature type="transmembrane region" description="Helical" evidence="1">
    <location>
        <begin position="151"/>
        <end position="173"/>
    </location>
</feature>
<dbReference type="AlphaFoldDB" id="A0A136A274"/>
<evidence type="ECO:0000313" key="3">
    <source>
        <dbReference type="Proteomes" id="UP000070299"/>
    </source>
</evidence>